<keyword evidence="3" id="KW-1185">Reference proteome</keyword>
<comment type="caution">
    <text evidence="2">The sequence shown here is derived from an EMBL/GenBank/DDBJ whole genome shotgun (WGS) entry which is preliminary data.</text>
</comment>
<gene>
    <name evidence="2" type="ORF">EV146_11315</name>
</gene>
<dbReference type="Proteomes" id="UP000295689">
    <property type="component" value="Unassembled WGS sequence"/>
</dbReference>
<dbReference type="AlphaFoldDB" id="A0A4R2B3D5"/>
<evidence type="ECO:0000313" key="3">
    <source>
        <dbReference type="Proteomes" id="UP000295689"/>
    </source>
</evidence>
<dbReference type="Pfam" id="PF26308">
    <property type="entry name" value="YopA_M"/>
    <property type="match status" value="1"/>
</dbReference>
<proteinExistence type="predicted"/>
<name>A0A4R2B3D5_9BACI</name>
<evidence type="ECO:0000259" key="1">
    <source>
        <dbReference type="Pfam" id="PF26308"/>
    </source>
</evidence>
<evidence type="ECO:0000313" key="2">
    <source>
        <dbReference type="EMBL" id="TCN21091.1"/>
    </source>
</evidence>
<accession>A0A4R2B3D5</accession>
<reference evidence="2 3" key="1">
    <citation type="journal article" date="2015" name="Stand. Genomic Sci.">
        <title>Genomic Encyclopedia of Bacterial and Archaeal Type Strains, Phase III: the genomes of soil and plant-associated and newly described type strains.</title>
        <authorList>
            <person name="Whitman W.B."/>
            <person name="Woyke T."/>
            <person name="Klenk H.P."/>
            <person name="Zhou Y."/>
            <person name="Lilburn T.G."/>
            <person name="Beck B.J."/>
            <person name="De Vos P."/>
            <person name="Vandamme P."/>
            <person name="Eisen J.A."/>
            <person name="Garrity G."/>
            <person name="Hugenholtz P."/>
            <person name="Kyrpides N.C."/>
        </authorList>
    </citation>
    <scope>NUCLEOTIDE SEQUENCE [LARGE SCALE GENOMIC DNA]</scope>
    <source>
        <strain evidence="2 3">CV53</strain>
    </source>
</reference>
<protein>
    <recommendedName>
        <fullName evidence="1">YopA central domain-containing protein</fullName>
    </recommendedName>
</protein>
<organism evidence="2 3">
    <name type="scientific">Mesobacillus foraminis</name>
    <dbReference type="NCBI Taxonomy" id="279826"/>
    <lineage>
        <taxon>Bacteria</taxon>
        <taxon>Bacillati</taxon>
        <taxon>Bacillota</taxon>
        <taxon>Bacilli</taxon>
        <taxon>Bacillales</taxon>
        <taxon>Bacillaceae</taxon>
        <taxon>Mesobacillus</taxon>
    </lineage>
</organism>
<dbReference type="EMBL" id="SLVV01000013">
    <property type="protein sequence ID" value="TCN21091.1"/>
    <property type="molecule type" value="Genomic_DNA"/>
</dbReference>
<feature type="domain" description="YopA central" evidence="1">
    <location>
        <begin position="130"/>
        <end position="225"/>
    </location>
</feature>
<sequence length="415" mass="48563">MIEKFLSNLKACNSFEEITLYSGNLWFSEDSISSKNKYFVEQGKVSLKLLPTPEVIFESDNYDLMLFEQKGASIVNKIGYLETESFLVGSIDGTRSYTSGIGKLNTIKSREEKEITSLEFFIVNNSGMNSTLINIDDWIIEIEPVRRGSQDSFNDSFDITSIGKIIKKDGSVFKPKETNLLMEALIWLFSFVHGRLISIPILQGFNQKDLIWHCYSSDKVDIYEYHHTWYRSVTPEPKEFNELFVELNYKLKDELWENVLKQVLNWYHTINSNNMPEVKIVSAQVALELLAWTYLVKDREVIEEEGYKKLRTSDALRILFYDLEINKEIITFNNDNRLTKYKSDGIYMFTDFRNNIIHADKKEKYFLDSEELLETVVGHGIEFVESVILKILNFKEDIRFSKEIIELLRQIENMD</sequence>
<dbReference type="InterPro" id="IPR058684">
    <property type="entry name" value="YopA_M"/>
</dbReference>
<dbReference type="RefSeq" id="WP_132010721.1">
    <property type="nucleotide sequence ID" value="NZ_JABUHM010000010.1"/>
</dbReference>